<feature type="domain" description="NIPSNAP" evidence="1">
    <location>
        <begin position="3"/>
        <end position="89"/>
    </location>
</feature>
<dbReference type="InterPro" id="IPR012577">
    <property type="entry name" value="NIPSNAP"/>
</dbReference>
<dbReference type="EMBL" id="CP048286">
    <property type="protein sequence ID" value="QHW34122.1"/>
    <property type="molecule type" value="Genomic_DNA"/>
</dbReference>
<dbReference type="KEGG" id="prz:GZH47_27225"/>
<proteinExistence type="predicted"/>
<dbReference type="Pfam" id="PF07978">
    <property type="entry name" value="NIPSNAP"/>
    <property type="match status" value="1"/>
</dbReference>
<dbReference type="AlphaFoldDB" id="A0A6C0PBV1"/>
<name>A0A6C0PBV1_9BACL</name>
<dbReference type="InterPro" id="IPR011008">
    <property type="entry name" value="Dimeric_a/b-barrel"/>
</dbReference>
<dbReference type="SUPFAM" id="SSF54909">
    <property type="entry name" value="Dimeric alpha+beta barrel"/>
    <property type="match status" value="1"/>
</dbReference>
<sequence>MIYELRIYYVVPGRMEELLNRFRDHTLHLFQKHDLKVANFWVDMDASNDRLYYVFEHRDLAAREKNFQAFLEDPDWLALQERTERNGKLYERIDEIYMRTAPLRGFQPNAAMARAQ</sequence>
<evidence type="ECO:0000259" key="1">
    <source>
        <dbReference type="Pfam" id="PF07978"/>
    </source>
</evidence>
<dbReference type="Gene3D" id="3.30.70.100">
    <property type="match status" value="1"/>
</dbReference>
<dbReference type="RefSeq" id="WP_162644116.1">
    <property type="nucleotide sequence ID" value="NZ_CP048286.1"/>
</dbReference>
<keyword evidence="3" id="KW-1185">Reference proteome</keyword>
<evidence type="ECO:0000313" key="2">
    <source>
        <dbReference type="EMBL" id="QHW34122.1"/>
    </source>
</evidence>
<evidence type="ECO:0000313" key="3">
    <source>
        <dbReference type="Proteomes" id="UP000479114"/>
    </source>
</evidence>
<protein>
    <submittedName>
        <fullName evidence="2">NIPSNAP family protein</fullName>
    </submittedName>
</protein>
<organism evidence="2 3">
    <name type="scientific">Paenibacillus rhizovicinus</name>
    <dbReference type="NCBI Taxonomy" id="2704463"/>
    <lineage>
        <taxon>Bacteria</taxon>
        <taxon>Bacillati</taxon>
        <taxon>Bacillota</taxon>
        <taxon>Bacilli</taxon>
        <taxon>Bacillales</taxon>
        <taxon>Paenibacillaceae</taxon>
        <taxon>Paenibacillus</taxon>
    </lineage>
</organism>
<reference evidence="2 3" key="1">
    <citation type="submission" date="2020-02" db="EMBL/GenBank/DDBJ databases">
        <title>Paenibacillus sp. nov., isolated from rhizosphere soil of tomato.</title>
        <authorList>
            <person name="Weon H.-Y."/>
            <person name="Lee S.A."/>
        </authorList>
    </citation>
    <scope>NUCLEOTIDE SEQUENCE [LARGE SCALE GENOMIC DNA]</scope>
    <source>
        <strain evidence="2 3">14171R-81</strain>
    </source>
</reference>
<dbReference type="Proteomes" id="UP000479114">
    <property type="component" value="Chromosome"/>
</dbReference>
<gene>
    <name evidence="2" type="ORF">GZH47_27225</name>
</gene>
<accession>A0A6C0PBV1</accession>